<name>A0ABW2TK27_9PSEU</name>
<feature type="region of interest" description="Disordered" evidence="1">
    <location>
        <begin position="256"/>
        <end position="334"/>
    </location>
</feature>
<accession>A0ABW2TK27</accession>
<proteinExistence type="predicted"/>
<protein>
    <submittedName>
        <fullName evidence="2">Tetratricopeptide repeat protein</fullName>
    </submittedName>
</protein>
<dbReference type="EMBL" id="JBHTEY010000004">
    <property type="protein sequence ID" value="MFC7614105.1"/>
    <property type="molecule type" value="Genomic_DNA"/>
</dbReference>
<dbReference type="SMART" id="SM00028">
    <property type="entry name" value="TPR"/>
    <property type="match status" value="4"/>
</dbReference>
<gene>
    <name evidence="2" type="ORF">ACFQV2_11655</name>
</gene>
<organism evidence="2 3">
    <name type="scientific">Actinokineospora soli</name>
    <dbReference type="NCBI Taxonomy" id="1048753"/>
    <lineage>
        <taxon>Bacteria</taxon>
        <taxon>Bacillati</taxon>
        <taxon>Actinomycetota</taxon>
        <taxon>Actinomycetes</taxon>
        <taxon>Pseudonocardiales</taxon>
        <taxon>Pseudonocardiaceae</taxon>
        <taxon>Actinokineospora</taxon>
    </lineage>
</organism>
<dbReference type="Gene3D" id="1.25.40.10">
    <property type="entry name" value="Tetratricopeptide repeat domain"/>
    <property type="match status" value="1"/>
</dbReference>
<sequence length="334" mass="35410">MGDPQDLLDAVFARPDEAVAAAHALLADSPSAYDASIAHHVIGLAQREYGDLDAAIAQLRRARALATRSGSAPRWADVVASLGIAVVHAGRSGHGLALLDQAVAAATGAHGARVRFLRAGALWILGRHREALADLRIAVPVLRRSGDVRWAGRALTLRGLINLVLGLVKRADTDLRAAERVFADLDERHASAFALHNRGLVAFRSGDLPAALSCLDDVERRYRALGTVPPELAIDRCAVLLAAGLAREAVSEAGAALERTGRGRGRPPAGPNSCWRRPGQRSPRAIPPPPRRTPRPPPGCSPPSAGSGGTRTPGCWCCKRGSRRTRRRRGCSAR</sequence>
<reference evidence="3" key="1">
    <citation type="journal article" date="2019" name="Int. J. Syst. Evol. Microbiol.">
        <title>The Global Catalogue of Microorganisms (GCM) 10K type strain sequencing project: providing services to taxonomists for standard genome sequencing and annotation.</title>
        <authorList>
            <consortium name="The Broad Institute Genomics Platform"/>
            <consortium name="The Broad Institute Genome Sequencing Center for Infectious Disease"/>
            <person name="Wu L."/>
            <person name="Ma J."/>
        </authorList>
    </citation>
    <scope>NUCLEOTIDE SEQUENCE [LARGE SCALE GENOMIC DNA]</scope>
    <source>
        <strain evidence="3">JCM 17695</strain>
    </source>
</reference>
<dbReference type="SUPFAM" id="SSF48452">
    <property type="entry name" value="TPR-like"/>
    <property type="match status" value="1"/>
</dbReference>
<dbReference type="InterPro" id="IPR019734">
    <property type="entry name" value="TPR_rpt"/>
</dbReference>
<evidence type="ECO:0000313" key="2">
    <source>
        <dbReference type="EMBL" id="MFC7614105.1"/>
    </source>
</evidence>
<keyword evidence="3" id="KW-1185">Reference proteome</keyword>
<comment type="caution">
    <text evidence="2">The sequence shown here is derived from an EMBL/GenBank/DDBJ whole genome shotgun (WGS) entry which is preliminary data.</text>
</comment>
<evidence type="ECO:0000313" key="3">
    <source>
        <dbReference type="Proteomes" id="UP001596512"/>
    </source>
</evidence>
<dbReference type="Proteomes" id="UP001596512">
    <property type="component" value="Unassembled WGS sequence"/>
</dbReference>
<feature type="compositionally biased region" description="Basic residues" evidence="1">
    <location>
        <begin position="320"/>
        <end position="334"/>
    </location>
</feature>
<evidence type="ECO:0000256" key="1">
    <source>
        <dbReference type="SAM" id="MobiDB-lite"/>
    </source>
</evidence>
<dbReference type="InterPro" id="IPR011990">
    <property type="entry name" value="TPR-like_helical_dom_sf"/>
</dbReference>
<feature type="compositionally biased region" description="Pro residues" evidence="1">
    <location>
        <begin position="285"/>
        <end position="301"/>
    </location>
</feature>